<comment type="similarity">
    <text evidence="1">Belongs to the phosphoglycerate mutase family. BPG-dependent PGAM subfamily.</text>
</comment>
<dbReference type="KEGG" id="lrs:PX52LOC_05251"/>
<organism evidence="6 7">
    <name type="scientific">Limnoglobus roseus</name>
    <dbReference type="NCBI Taxonomy" id="2598579"/>
    <lineage>
        <taxon>Bacteria</taxon>
        <taxon>Pseudomonadati</taxon>
        <taxon>Planctomycetota</taxon>
        <taxon>Planctomycetia</taxon>
        <taxon>Gemmatales</taxon>
        <taxon>Gemmataceae</taxon>
        <taxon>Limnoglobus</taxon>
    </lineage>
</organism>
<dbReference type="GO" id="GO:0006096">
    <property type="term" value="P:glycolytic process"/>
    <property type="evidence" value="ECO:0007669"/>
    <property type="project" value="UniProtKB-KW"/>
</dbReference>
<dbReference type="CDD" id="cd07067">
    <property type="entry name" value="HP_PGM_like"/>
    <property type="match status" value="1"/>
</dbReference>
<accession>A0A5C1AHW9</accession>
<dbReference type="EMBL" id="CP042425">
    <property type="protein sequence ID" value="QEL18235.1"/>
    <property type="molecule type" value="Genomic_DNA"/>
</dbReference>
<gene>
    <name evidence="6" type="ORF">PX52LOC_05251</name>
</gene>
<dbReference type="InterPro" id="IPR005952">
    <property type="entry name" value="Phosphogly_mut1"/>
</dbReference>
<dbReference type="AlphaFoldDB" id="A0A5C1AHW9"/>
<dbReference type="OrthoDB" id="9781415at2"/>
<dbReference type="InterPro" id="IPR013078">
    <property type="entry name" value="His_Pase_superF_clade-1"/>
</dbReference>
<evidence type="ECO:0000313" key="6">
    <source>
        <dbReference type="EMBL" id="QEL18235.1"/>
    </source>
</evidence>
<keyword evidence="4" id="KW-0324">Glycolysis</keyword>
<dbReference type="SUPFAM" id="SSF53254">
    <property type="entry name" value="Phosphoglycerate mutase-like"/>
    <property type="match status" value="1"/>
</dbReference>
<dbReference type="EC" id="5.4.2.11" evidence="2"/>
<evidence type="ECO:0000256" key="3">
    <source>
        <dbReference type="ARBA" id="ARBA00022432"/>
    </source>
</evidence>
<protein>
    <recommendedName>
        <fullName evidence="2">phosphoglycerate mutase (2,3-diphosphoglycerate-dependent)</fullName>
        <ecNumber evidence="2">5.4.2.11</ecNumber>
    </recommendedName>
</protein>
<evidence type="ECO:0000256" key="2">
    <source>
        <dbReference type="ARBA" id="ARBA00012028"/>
    </source>
</evidence>
<keyword evidence="5" id="KW-0413">Isomerase</keyword>
<evidence type="ECO:0000256" key="4">
    <source>
        <dbReference type="ARBA" id="ARBA00023152"/>
    </source>
</evidence>
<sequence>MSRTVTLVRHPPVADSIVGFCYGASDVPLGPEGIAVARELVVILSQRSVTRIVHTGLSRTAVVAEGLAERIGIPTVADFRLRERHFGTWELRRWDDIYAETGEEMMGIIQAPDSWRPPGGETLFEMRDRALAWYHELPADGHSIAIAHGGPIAAILGTLQGVPAAEWVKLIPRPGQIVSIS</sequence>
<reference evidence="7" key="1">
    <citation type="submission" date="2019-08" db="EMBL/GenBank/DDBJ databases">
        <title>Limnoglobus roseus gen. nov., sp. nov., a novel freshwater planctomycete with a giant genome from the family Gemmataceae.</title>
        <authorList>
            <person name="Kulichevskaya I.S."/>
            <person name="Naumoff D.G."/>
            <person name="Miroshnikov K."/>
            <person name="Ivanova A."/>
            <person name="Philippov D.A."/>
            <person name="Hakobyan A."/>
            <person name="Rijpstra I.C."/>
            <person name="Sinninghe Damste J.S."/>
            <person name="Liesack W."/>
            <person name="Dedysh S.N."/>
        </authorList>
    </citation>
    <scope>NUCLEOTIDE SEQUENCE [LARGE SCALE GENOMIC DNA]</scope>
    <source>
        <strain evidence="7">PX52</strain>
    </source>
</reference>
<evidence type="ECO:0000256" key="5">
    <source>
        <dbReference type="ARBA" id="ARBA00023235"/>
    </source>
</evidence>
<dbReference type="Pfam" id="PF00300">
    <property type="entry name" value="His_Phos_1"/>
    <property type="match status" value="1"/>
</dbReference>
<name>A0A5C1AHW9_9BACT</name>
<keyword evidence="3" id="KW-0312">Gluconeogenesis</keyword>
<dbReference type="Proteomes" id="UP000324974">
    <property type="component" value="Chromosome"/>
</dbReference>
<evidence type="ECO:0000256" key="1">
    <source>
        <dbReference type="ARBA" id="ARBA00006717"/>
    </source>
</evidence>
<evidence type="ECO:0000313" key="7">
    <source>
        <dbReference type="Proteomes" id="UP000324974"/>
    </source>
</evidence>
<dbReference type="GO" id="GO:0004619">
    <property type="term" value="F:phosphoglycerate mutase activity"/>
    <property type="evidence" value="ECO:0007669"/>
    <property type="project" value="UniProtKB-EC"/>
</dbReference>
<keyword evidence="7" id="KW-1185">Reference proteome</keyword>
<dbReference type="SMART" id="SM00855">
    <property type="entry name" value="PGAM"/>
    <property type="match status" value="1"/>
</dbReference>
<dbReference type="InterPro" id="IPR029033">
    <property type="entry name" value="His_PPase_superfam"/>
</dbReference>
<dbReference type="PANTHER" id="PTHR11931">
    <property type="entry name" value="PHOSPHOGLYCERATE MUTASE"/>
    <property type="match status" value="1"/>
</dbReference>
<dbReference type="Gene3D" id="3.40.50.1240">
    <property type="entry name" value="Phosphoglycerate mutase-like"/>
    <property type="match status" value="1"/>
</dbReference>
<proteinExistence type="inferred from homology"/>
<dbReference type="GO" id="GO:0006094">
    <property type="term" value="P:gluconeogenesis"/>
    <property type="evidence" value="ECO:0007669"/>
    <property type="project" value="UniProtKB-KW"/>
</dbReference>